<evidence type="ECO:0000313" key="1">
    <source>
        <dbReference type="EMBL" id="OQQ91331.1"/>
    </source>
</evidence>
<evidence type="ECO:0000313" key="2">
    <source>
        <dbReference type="Proteomes" id="UP000192575"/>
    </source>
</evidence>
<sequence length="136" mass="16257">MSYMDYNEFQAIMLENSYQQSKAVEVYLNKASYYTRLIKRIVENTADKQPIVKVKMEKFIKMYNDKRIEAVWDAISVAELEKLQGWKFIEDGEMFILNLQIKYQGKLKKATEFEKKQVELATLYEQAYKKQLVKEN</sequence>
<dbReference type="RefSeq" id="WP_081533861.1">
    <property type="nucleotide sequence ID" value="NZ_NBEF01000014.1"/>
</dbReference>
<gene>
    <name evidence="1" type="ORF">B6U56_02670</name>
</gene>
<organism evidence="1 2">
    <name type="scientific">Ligilactobacillus salivarius</name>
    <dbReference type="NCBI Taxonomy" id="1624"/>
    <lineage>
        <taxon>Bacteria</taxon>
        <taxon>Bacillati</taxon>
        <taxon>Bacillota</taxon>
        <taxon>Bacilli</taxon>
        <taxon>Lactobacillales</taxon>
        <taxon>Lactobacillaceae</taxon>
        <taxon>Ligilactobacillus</taxon>
    </lineage>
</organism>
<dbReference type="AlphaFoldDB" id="A0A1V9REB5"/>
<dbReference type="Proteomes" id="UP000192575">
    <property type="component" value="Unassembled WGS sequence"/>
</dbReference>
<dbReference type="EMBL" id="NBEF01000014">
    <property type="protein sequence ID" value="OQQ91331.1"/>
    <property type="molecule type" value="Genomic_DNA"/>
</dbReference>
<accession>A0A1V9REB5</accession>
<proteinExistence type="predicted"/>
<name>A0A1V9REB5_9LACO</name>
<protein>
    <submittedName>
        <fullName evidence="1">Uncharacterized protein</fullName>
    </submittedName>
</protein>
<reference evidence="1 2" key="1">
    <citation type="submission" date="2017-03" db="EMBL/GenBank/DDBJ databases">
        <title>Phylogenomics and comparative genomics of Lactobacillus salivarius, a mammalian gut commensal.</title>
        <authorList>
            <person name="Harris H.M."/>
        </authorList>
    </citation>
    <scope>NUCLEOTIDE SEQUENCE [LARGE SCALE GENOMIC DNA]</scope>
    <source>
        <strain evidence="1 2">JCM 1047</strain>
    </source>
</reference>
<comment type="caution">
    <text evidence="1">The sequence shown here is derived from an EMBL/GenBank/DDBJ whole genome shotgun (WGS) entry which is preliminary data.</text>
</comment>